<evidence type="ECO:0000313" key="3">
    <source>
        <dbReference type="Proteomes" id="UP000092993"/>
    </source>
</evidence>
<dbReference type="EMBL" id="LUGG01000020">
    <property type="protein sequence ID" value="OBZ68571.1"/>
    <property type="molecule type" value="Genomic_DNA"/>
</dbReference>
<accession>A0A1C7LUW4</accession>
<reference evidence="2 3" key="1">
    <citation type="submission" date="2016-03" db="EMBL/GenBank/DDBJ databases">
        <title>Whole genome sequencing of Grifola frondosa 9006-11.</title>
        <authorList>
            <person name="Min B."/>
            <person name="Park H."/>
            <person name="Kim J.-G."/>
            <person name="Cho H."/>
            <person name="Oh Y.-L."/>
            <person name="Kong W.-S."/>
            <person name="Choi I.-G."/>
        </authorList>
    </citation>
    <scope>NUCLEOTIDE SEQUENCE [LARGE SCALE GENOMIC DNA]</scope>
    <source>
        <strain evidence="2 3">9006-11</strain>
    </source>
</reference>
<dbReference type="STRING" id="5627.A0A1C7LUW4"/>
<dbReference type="Proteomes" id="UP000092993">
    <property type="component" value="Unassembled WGS sequence"/>
</dbReference>
<proteinExistence type="predicted"/>
<sequence>MIIYALWALLNALAPFMGAEAELGGKAVSRGWADDVSPEKLAAWCNSGLDLVKQDTETATVETCAVEYSRLMHKCLAVRRLEHLMTRRALCACSLMAEHALDFHGMFRRLTFFKPSMVSDAPQLDAFIAGVLVLTSEPDGTDPEKAAVDWRAWLERYAAHVVSERGNGRAQAIWTGRGRRRYHTLLILVCNLRT</sequence>
<name>A0A1C7LUW4_GRIFR</name>
<keyword evidence="3" id="KW-1185">Reference proteome</keyword>
<protein>
    <submittedName>
        <fullName evidence="2">Uncharacterized protein</fullName>
    </submittedName>
</protein>
<dbReference type="AlphaFoldDB" id="A0A1C7LUW4"/>
<feature type="signal peptide" evidence="1">
    <location>
        <begin position="1"/>
        <end position="21"/>
    </location>
</feature>
<feature type="chain" id="PRO_5008888783" evidence="1">
    <location>
        <begin position="22"/>
        <end position="194"/>
    </location>
</feature>
<organism evidence="2 3">
    <name type="scientific">Grifola frondosa</name>
    <name type="common">Maitake</name>
    <name type="synonym">Polyporus frondosus</name>
    <dbReference type="NCBI Taxonomy" id="5627"/>
    <lineage>
        <taxon>Eukaryota</taxon>
        <taxon>Fungi</taxon>
        <taxon>Dikarya</taxon>
        <taxon>Basidiomycota</taxon>
        <taxon>Agaricomycotina</taxon>
        <taxon>Agaricomycetes</taxon>
        <taxon>Polyporales</taxon>
        <taxon>Grifolaceae</taxon>
        <taxon>Grifola</taxon>
    </lineage>
</organism>
<evidence type="ECO:0000256" key="1">
    <source>
        <dbReference type="SAM" id="SignalP"/>
    </source>
</evidence>
<comment type="caution">
    <text evidence="2">The sequence shown here is derived from an EMBL/GenBank/DDBJ whole genome shotgun (WGS) entry which is preliminary data.</text>
</comment>
<evidence type="ECO:0000313" key="2">
    <source>
        <dbReference type="EMBL" id="OBZ68571.1"/>
    </source>
</evidence>
<gene>
    <name evidence="2" type="ORF">A0H81_11571</name>
</gene>
<keyword evidence="1" id="KW-0732">Signal</keyword>
<dbReference type="OrthoDB" id="10254721at2759"/>